<dbReference type="Proteomes" id="UP001530400">
    <property type="component" value="Unassembled WGS sequence"/>
</dbReference>
<sequence>MKRFIYATIAAAAALSSSPCTAFIAPSTIARPLSQISSSNTDEAPKLVDQSSYQAAIDILKSDMGIEIIPPSQRPMYAIGRLVSTLPLEMASGIRLADCDTLTLISQIQTRVVEATGIQSLDTIVSIRAGEYVGDTCEKKIGEVARVYTEAINYAMENQLSGIELEVNRLVPLRAAEDGAGQSGGDESA</sequence>
<dbReference type="EMBL" id="JALLPJ020000132">
    <property type="protein sequence ID" value="KAL3801460.1"/>
    <property type="molecule type" value="Genomic_DNA"/>
</dbReference>
<protein>
    <submittedName>
        <fullName evidence="1">Uncharacterized protein</fullName>
    </submittedName>
</protein>
<reference evidence="1 2" key="1">
    <citation type="submission" date="2024-10" db="EMBL/GenBank/DDBJ databases">
        <title>Updated reference genomes for cyclostephanoid diatoms.</title>
        <authorList>
            <person name="Roberts W.R."/>
            <person name="Alverson A.J."/>
        </authorList>
    </citation>
    <scope>NUCLEOTIDE SEQUENCE [LARGE SCALE GENOMIC DNA]</scope>
    <source>
        <strain evidence="1 2">AJA010-31</strain>
    </source>
</reference>
<comment type="caution">
    <text evidence="1">The sequence shown here is derived from an EMBL/GenBank/DDBJ whole genome shotgun (WGS) entry which is preliminary data.</text>
</comment>
<organism evidence="1 2">
    <name type="scientific">Cyclotella atomus</name>
    <dbReference type="NCBI Taxonomy" id="382360"/>
    <lineage>
        <taxon>Eukaryota</taxon>
        <taxon>Sar</taxon>
        <taxon>Stramenopiles</taxon>
        <taxon>Ochrophyta</taxon>
        <taxon>Bacillariophyta</taxon>
        <taxon>Coscinodiscophyceae</taxon>
        <taxon>Thalassiosirophycidae</taxon>
        <taxon>Stephanodiscales</taxon>
        <taxon>Stephanodiscaceae</taxon>
        <taxon>Cyclotella</taxon>
    </lineage>
</organism>
<gene>
    <name evidence="1" type="ORF">ACHAWO_002172</name>
</gene>
<proteinExistence type="predicted"/>
<accession>A0ABD3QM60</accession>
<evidence type="ECO:0000313" key="1">
    <source>
        <dbReference type="EMBL" id="KAL3801460.1"/>
    </source>
</evidence>
<name>A0ABD3QM60_9STRA</name>
<keyword evidence="2" id="KW-1185">Reference proteome</keyword>
<evidence type="ECO:0000313" key="2">
    <source>
        <dbReference type="Proteomes" id="UP001530400"/>
    </source>
</evidence>
<dbReference type="AlphaFoldDB" id="A0ABD3QM60"/>